<dbReference type="GO" id="GO:0003677">
    <property type="term" value="F:DNA binding"/>
    <property type="evidence" value="ECO:0007669"/>
    <property type="project" value="UniProtKB-KW"/>
</dbReference>
<dbReference type="InterPro" id="IPR036390">
    <property type="entry name" value="WH_DNA-bd_sf"/>
</dbReference>
<keyword evidence="3" id="KW-0804">Transcription</keyword>
<evidence type="ECO:0000256" key="1">
    <source>
        <dbReference type="ARBA" id="ARBA00023015"/>
    </source>
</evidence>
<dbReference type="SUPFAM" id="SSF46785">
    <property type="entry name" value="Winged helix' DNA-binding domain"/>
    <property type="match status" value="1"/>
</dbReference>
<protein>
    <submittedName>
        <fullName evidence="5">DNA-binding GntR family transcriptional regulator</fullName>
    </submittedName>
</protein>
<feature type="domain" description="HTH gntR-type" evidence="4">
    <location>
        <begin position="7"/>
        <end position="41"/>
    </location>
</feature>
<dbReference type="AlphaFoldDB" id="A0A927MT48"/>
<organism evidence="5 6">
    <name type="scientific">Actinopolymorpha pittospori</name>
    <dbReference type="NCBI Taxonomy" id="648752"/>
    <lineage>
        <taxon>Bacteria</taxon>
        <taxon>Bacillati</taxon>
        <taxon>Actinomycetota</taxon>
        <taxon>Actinomycetes</taxon>
        <taxon>Propionibacteriales</taxon>
        <taxon>Actinopolymorphaceae</taxon>
        <taxon>Actinopolymorpha</taxon>
    </lineage>
</organism>
<gene>
    <name evidence="5" type="ORF">HEB94_001196</name>
</gene>
<dbReference type="InterPro" id="IPR000524">
    <property type="entry name" value="Tscrpt_reg_HTH_GntR"/>
</dbReference>
<evidence type="ECO:0000256" key="2">
    <source>
        <dbReference type="ARBA" id="ARBA00023125"/>
    </source>
</evidence>
<reference evidence="5" key="1">
    <citation type="submission" date="2020-10" db="EMBL/GenBank/DDBJ databases">
        <title>Sequencing the genomes of 1000 actinobacteria strains.</title>
        <authorList>
            <person name="Klenk H.-P."/>
        </authorList>
    </citation>
    <scope>NUCLEOTIDE SEQUENCE</scope>
    <source>
        <strain evidence="5">DSM 45354</strain>
    </source>
</reference>
<dbReference type="GO" id="GO:0003700">
    <property type="term" value="F:DNA-binding transcription factor activity"/>
    <property type="evidence" value="ECO:0007669"/>
    <property type="project" value="InterPro"/>
</dbReference>
<keyword evidence="1" id="KW-0805">Transcription regulation</keyword>
<name>A0A927MT48_9ACTN</name>
<evidence type="ECO:0000313" key="6">
    <source>
        <dbReference type="Proteomes" id="UP000638648"/>
    </source>
</evidence>
<sequence length="42" mass="4460">MASDLRLIQAYGISRGTARRAIAVLVDEGPLVVAPQCGTYVK</sequence>
<dbReference type="InterPro" id="IPR036388">
    <property type="entry name" value="WH-like_DNA-bd_sf"/>
</dbReference>
<keyword evidence="6" id="KW-1185">Reference proteome</keyword>
<comment type="caution">
    <text evidence="5">The sequence shown here is derived from an EMBL/GenBank/DDBJ whole genome shotgun (WGS) entry which is preliminary data.</text>
</comment>
<accession>A0A927MT48</accession>
<keyword evidence="2 5" id="KW-0238">DNA-binding</keyword>
<evidence type="ECO:0000259" key="4">
    <source>
        <dbReference type="Pfam" id="PF00392"/>
    </source>
</evidence>
<evidence type="ECO:0000313" key="5">
    <source>
        <dbReference type="EMBL" id="MBE1604348.1"/>
    </source>
</evidence>
<dbReference type="RefSeq" id="WP_192748908.1">
    <property type="nucleotide sequence ID" value="NZ_BAABJL010000096.1"/>
</dbReference>
<dbReference type="Gene3D" id="1.10.10.10">
    <property type="entry name" value="Winged helix-like DNA-binding domain superfamily/Winged helix DNA-binding domain"/>
    <property type="match status" value="1"/>
</dbReference>
<proteinExistence type="predicted"/>
<dbReference type="EMBL" id="JADBEM010000001">
    <property type="protein sequence ID" value="MBE1604348.1"/>
    <property type="molecule type" value="Genomic_DNA"/>
</dbReference>
<dbReference type="Pfam" id="PF00392">
    <property type="entry name" value="GntR"/>
    <property type="match status" value="1"/>
</dbReference>
<evidence type="ECO:0000256" key="3">
    <source>
        <dbReference type="ARBA" id="ARBA00023163"/>
    </source>
</evidence>
<dbReference type="Proteomes" id="UP000638648">
    <property type="component" value="Unassembled WGS sequence"/>
</dbReference>